<evidence type="ECO:0000313" key="2">
    <source>
        <dbReference type="Proteomes" id="UP000186104"/>
    </source>
</evidence>
<evidence type="ECO:0000313" key="1">
    <source>
        <dbReference type="EMBL" id="ANI93317.1"/>
    </source>
</evidence>
<dbReference type="STRING" id="499555.BJL86_2557"/>
<organism evidence="1 2">
    <name type="scientific">Dietzia timorensis</name>
    <dbReference type="NCBI Taxonomy" id="499555"/>
    <lineage>
        <taxon>Bacteria</taxon>
        <taxon>Bacillati</taxon>
        <taxon>Actinomycetota</taxon>
        <taxon>Actinomycetes</taxon>
        <taxon>Mycobacteriales</taxon>
        <taxon>Dietziaceae</taxon>
        <taxon>Dietzia</taxon>
    </lineage>
</organism>
<name>A0A173LPU3_9ACTN</name>
<keyword evidence="2" id="KW-1185">Reference proteome</keyword>
<dbReference type="EMBL" id="CP015961">
    <property type="protein sequence ID" value="ANI93317.1"/>
    <property type="molecule type" value="Genomic_DNA"/>
</dbReference>
<dbReference type="KEGG" id="dtm:BJL86_2557"/>
<proteinExistence type="predicted"/>
<dbReference type="AlphaFoldDB" id="A0A173LPU3"/>
<gene>
    <name evidence="1" type="ORF">BJL86_2557</name>
</gene>
<dbReference type="RefSeq" id="WP_067476600.1">
    <property type="nucleotide sequence ID" value="NZ_CP015961.1"/>
</dbReference>
<evidence type="ECO:0008006" key="3">
    <source>
        <dbReference type="Google" id="ProtNLM"/>
    </source>
</evidence>
<protein>
    <recommendedName>
        <fullName evidence="3">Lipoprotein LpqN</fullName>
    </recommendedName>
</protein>
<sequence length="194" mass="21117">MNLQEFLQSTGRTMERAKVEHLAGEPISIEAVDPWQPVGPPLDSEFQRILAYPPGAREITLQGKVQPVTPNLMVLISAVSPEADPGEFVDLVVDTSAQLEGWTTDEDLAGESDYGQDGKEVPVVYRYLAGKYKAEVGETKTSSMLAGWNAGGKTYVFQAVATTFEGSDEFHDTALESVRVGPWTLPQLIDAMRG</sequence>
<dbReference type="Proteomes" id="UP000186104">
    <property type="component" value="Chromosome"/>
</dbReference>
<accession>A0A173LPU3</accession>
<reference evidence="1 2" key="1">
    <citation type="submission" date="2016-06" db="EMBL/GenBank/DDBJ databases">
        <title>Complete genome sequence of a saline-alkali tolerant type strain Dietzia timorensis ID05-A0528T.</title>
        <authorList>
            <person name="Wu X."/>
        </authorList>
    </citation>
    <scope>NUCLEOTIDE SEQUENCE [LARGE SCALE GENOMIC DNA]</scope>
    <source>
        <strain evidence="1 2">ID05-A0528</strain>
    </source>
</reference>